<keyword evidence="2" id="KW-0732">Signal</keyword>
<feature type="domain" description="Phytocyanin" evidence="3">
    <location>
        <begin position="44"/>
        <end position="114"/>
    </location>
</feature>
<feature type="signal peptide" evidence="2">
    <location>
        <begin position="1"/>
        <end position="20"/>
    </location>
</feature>
<accession>A0A2I1GQK0</accession>
<sequence length="257" mass="28716">MNKTFAIYLLFFGLITYVYADDVLVKVGGPNGENIFDPQTAYANVGDKIIFKWISGAHNVIESNLTGSCIKSSEPNAFASNGIFEAPNTMTVQINVTEEIWFYCGVSTHCREGMYGTIKISPNSIIPNNPIKATTNNTNNTPIIVGEAIGLLTGVSLLTAVSYFLYKRFNKNNIILIPDSNRNNYHDSKQINKSEIQDTEKVYNPGQEAVSISENTKVYKETIPISENDALQNYIVQIVRKEMMQNQKENSSNEVYQ</sequence>
<name>A0A2I1GQK0_9GLOM</name>
<dbReference type="PANTHER" id="PTHR34883:SF15">
    <property type="entry name" value="EXTRACELLULAR SERINE-RICH PROTEIN"/>
    <property type="match status" value="1"/>
</dbReference>
<proteinExistence type="predicted"/>
<evidence type="ECO:0000259" key="3">
    <source>
        <dbReference type="Pfam" id="PF02298"/>
    </source>
</evidence>
<evidence type="ECO:0000256" key="1">
    <source>
        <dbReference type="SAM" id="Phobius"/>
    </source>
</evidence>
<dbReference type="VEuPathDB" id="FungiDB:FUN_025153"/>
<protein>
    <recommendedName>
        <fullName evidence="3">Phytocyanin domain-containing protein</fullName>
    </recommendedName>
</protein>
<organism evidence="4 5">
    <name type="scientific">Rhizophagus irregularis</name>
    <dbReference type="NCBI Taxonomy" id="588596"/>
    <lineage>
        <taxon>Eukaryota</taxon>
        <taxon>Fungi</taxon>
        <taxon>Fungi incertae sedis</taxon>
        <taxon>Mucoromycota</taxon>
        <taxon>Glomeromycotina</taxon>
        <taxon>Glomeromycetes</taxon>
        <taxon>Glomerales</taxon>
        <taxon>Glomeraceae</taxon>
        <taxon>Rhizophagus</taxon>
    </lineage>
</organism>
<dbReference type="PANTHER" id="PTHR34883">
    <property type="entry name" value="SERINE-RICH PROTEIN, PUTATIVE-RELATED-RELATED"/>
    <property type="match status" value="1"/>
</dbReference>
<dbReference type="InterPro" id="IPR052953">
    <property type="entry name" value="Ser-rich/MCO-related"/>
</dbReference>
<keyword evidence="1" id="KW-0812">Transmembrane</keyword>
<keyword evidence="5" id="KW-1185">Reference proteome</keyword>
<dbReference type="EMBL" id="LLXI01000685">
    <property type="protein sequence ID" value="PKY48920.1"/>
    <property type="molecule type" value="Genomic_DNA"/>
</dbReference>
<dbReference type="InterPro" id="IPR008972">
    <property type="entry name" value="Cupredoxin"/>
</dbReference>
<dbReference type="Gene3D" id="2.60.40.420">
    <property type="entry name" value="Cupredoxins - blue copper proteins"/>
    <property type="match status" value="1"/>
</dbReference>
<feature type="transmembrane region" description="Helical" evidence="1">
    <location>
        <begin position="143"/>
        <end position="166"/>
    </location>
</feature>
<comment type="caution">
    <text evidence="4">The sequence shown here is derived from an EMBL/GenBank/DDBJ whole genome shotgun (WGS) entry which is preliminary data.</text>
</comment>
<dbReference type="SUPFAM" id="SSF49503">
    <property type="entry name" value="Cupredoxins"/>
    <property type="match status" value="1"/>
</dbReference>
<dbReference type="AlphaFoldDB" id="A0A2I1GQK0"/>
<dbReference type="Proteomes" id="UP000234323">
    <property type="component" value="Unassembled WGS sequence"/>
</dbReference>
<keyword evidence="1" id="KW-0472">Membrane</keyword>
<dbReference type="VEuPathDB" id="FungiDB:RhiirFUN_024534"/>
<dbReference type="InterPro" id="IPR003245">
    <property type="entry name" value="Phytocyanin_dom"/>
</dbReference>
<keyword evidence="1" id="KW-1133">Transmembrane helix</keyword>
<reference evidence="4 5" key="1">
    <citation type="submission" date="2015-10" db="EMBL/GenBank/DDBJ databases">
        <title>Genome analyses suggest a sexual origin of heterokaryosis in a supposedly ancient asexual fungus.</title>
        <authorList>
            <person name="Ropars J."/>
            <person name="Sedzielewska K."/>
            <person name="Noel J."/>
            <person name="Charron P."/>
            <person name="Farinelli L."/>
            <person name="Marton T."/>
            <person name="Kruger M."/>
            <person name="Pelin A."/>
            <person name="Brachmann A."/>
            <person name="Corradi N."/>
        </authorList>
    </citation>
    <scope>NUCLEOTIDE SEQUENCE [LARGE SCALE GENOMIC DNA]</scope>
    <source>
        <strain evidence="4 5">A4</strain>
    </source>
</reference>
<dbReference type="VEuPathDB" id="FungiDB:RhiirA1_394541"/>
<feature type="chain" id="PRO_5014116887" description="Phytocyanin domain-containing protein" evidence="2">
    <location>
        <begin position="21"/>
        <end position="257"/>
    </location>
</feature>
<evidence type="ECO:0000313" key="4">
    <source>
        <dbReference type="EMBL" id="PKY48920.1"/>
    </source>
</evidence>
<evidence type="ECO:0000256" key="2">
    <source>
        <dbReference type="SAM" id="SignalP"/>
    </source>
</evidence>
<gene>
    <name evidence="4" type="ORF">RhiirA4_422548</name>
</gene>
<dbReference type="GO" id="GO:0009055">
    <property type="term" value="F:electron transfer activity"/>
    <property type="evidence" value="ECO:0007669"/>
    <property type="project" value="InterPro"/>
</dbReference>
<dbReference type="Pfam" id="PF02298">
    <property type="entry name" value="Cu_bind_like"/>
    <property type="match status" value="1"/>
</dbReference>
<evidence type="ECO:0000313" key="5">
    <source>
        <dbReference type="Proteomes" id="UP000234323"/>
    </source>
</evidence>